<dbReference type="PRINTS" id="PR00080">
    <property type="entry name" value="SDRFAMILY"/>
</dbReference>
<dbReference type="InterPro" id="IPR002347">
    <property type="entry name" value="SDR_fam"/>
</dbReference>
<keyword evidence="2" id="KW-0560">Oxidoreductase</keyword>
<organism evidence="4 5">
    <name type="scientific">Periplaneta americana</name>
    <name type="common">American cockroach</name>
    <name type="synonym">Blatta americana</name>
    <dbReference type="NCBI Taxonomy" id="6978"/>
    <lineage>
        <taxon>Eukaryota</taxon>
        <taxon>Metazoa</taxon>
        <taxon>Ecdysozoa</taxon>
        <taxon>Arthropoda</taxon>
        <taxon>Hexapoda</taxon>
        <taxon>Insecta</taxon>
        <taxon>Pterygota</taxon>
        <taxon>Neoptera</taxon>
        <taxon>Polyneoptera</taxon>
        <taxon>Dictyoptera</taxon>
        <taxon>Blattodea</taxon>
        <taxon>Blattoidea</taxon>
        <taxon>Blattidae</taxon>
        <taxon>Blattinae</taxon>
        <taxon>Periplaneta</taxon>
    </lineage>
</organism>
<keyword evidence="5" id="KW-1185">Reference proteome</keyword>
<gene>
    <name evidence="4" type="ORF">ANN_08105</name>
</gene>
<evidence type="ECO:0000256" key="3">
    <source>
        <dbReference type="RuleBase" id="RU000363"/>
    </source>
</evidence>
<dbReference type="PANTHER" id="PTHR24322:SF736">
    <property type="entry name" value="RETINOL DEHYDROGENASE 10"/>
    <property type="match status" value="1"/>
</dbReference>
<evidence type="ECO:0000313" key="4">
    <source>
        <dbReference type="EMBL" id="KAJ4439974.1"/>
    </source>
</evidence>
<protein>
    <submittedName>
        <fullName evidence="4">Uncharacterized protein</fullName>
    </submittedName>
</protein>
<dbReference type="PRINTS" id="PR00081">
    <property type="entry name" value="GDHRDH"/>
</dbReference>
<sequence>VTGAARGIGRELALQLSGLGCNVICVDLNAEGNLRTAQDIVKMGHKAQAYTCDVSDSAAVEELSKKVGYVDILVNNAGIIFINSILKTQQSAVSKILEVNVASHFAMIRNFLPEMLARNKGHIVGVASCGGLIGLNNASLYSSSKFAVIVSIVKMATPQMKAQTVLWYAEFKSIVRVQREYRRVFNHDAPTAKSIKKWHDTGSVLKKLGGGRRTSDEMVANVQAAYERSPRKSLRRASRELQVPKSTLQRIVQKRLKLYAYKVQLIQRLEPDDKPKRVEFVNTMLDRFGADPDFMSKIFFSFFTFHVPGKVYATPVRDLRDLPERIIEAIESIPEDMLQRTWQEIVYRLDIITVTAGAHVEIW</sequence>
<feature type="non-terminal residue" evidence="4">
    <location>
        <position position="1"/>
    </location>
</feature>
<dbReference type="InterPro" id="IPR036291">
    <property type="entry name" value="NAD(P)-bd_dom_sf"/>
</dbReference>
<reference evidence="4 5" key="1">
    <citation type="journal article" date="2022" name="Allergy">
        <title>Genome assembly and annotation of Periplaneta americana reveal a comprehensive cockroach allergen profile.</title>
        <authorList>
            <person name="Wang L."/>
            <person name="Xiong Q."/>
            <person name="Saelim N."/>
            <person name="Wang L."/>
            <person name="Nong W."/>
            <person name="Wan A.T."/>
            <person name="Shi M."/>
            <person name="Liu X."/>
            <person name="Cao Q."/>
            <person name="Hui J.H.L."/>
            <person name="Sookrung N."/>
            <person name="Leung T.F."/>
            <person name="Tungtrongchitr A."/>
            <person name="Tsui S.K.W."/>
        </authorList>
    </citation>
    <scope>NUCLEOTIDE SEQUENCE [LARGE SCALE GENOMIC DNA]</scope>
    <source>
        <strain evidence="4">PWHHKU_190912</strain>
    </source>
</reference>
<evidence type="ECO:0000313" key="5">
    <source>
        <dbReference type="Proteomes" id="UP001148838"/>
    </source>
</evidence>
<accession>A0ABQ8T0H1</accession>
<dbReference type="Pfam" id="PF00106">
    <property type="entry name" value="adh_short"/>
    <property type="match status" value="1"/>
</dbReference>
<dbReference type="Gene3D" id="3.40.50.720">
    <property type="entry name" value="NAD(P)-binding Rossmann-like Domain"/>
    <property type="match status" value="1"/>
</dbReference>
<evidence type="ECO:0000256" key="1">
    <source>
        <dbReference type="ARBA" id="ARBA00006484"/>
    </source>
</evidence>
<comment type="similarity">
    <text evidence="1 3">Belongs to the short-chain dehydrogenases/reductases (SDR) family.</text>
</comment>
<dbReference type="PANTHER" id="PTHR24322">
    <property type="entry name" value="PKSB"/>
    <property type="match status" value="1"/>
</dbReference>
<proteinExistence type="inferred from homology"/>
<evidence type="ECO:0000256" key="2">
    <source>
        <dbReference type="ARBA" id="ARBA00023002"/>
    </source>
</evidence>
<dbReference type="EMBL" id="JAJSOF020000017">
    <property type="protein sequence ID" value="KAJ4439974.1"/>
    <property type="molecule type" value="Genomic_DNA"/>
</dbReference>
<dbReference type="SUPFAM" id="SSF51735">
    <property type="entry name" value="NAD(P)-binding Rossmann-fold domains"/>
    <property type="match status" value="1"/>
</dbReference>
<name>A0ABQ8T0H1_PERAM</name>
<dbReference type="Proteomes" id="UP001148838">
    <property type="component" value="Unassembled WGS sequence"/>
</dbReference>
<comment type="caution">
    <text evidence="4">The sequence shown here is derived from an EMBL/GenBank/DDBJ whole genome shotgun (WGS) entry which is preliminary data.</text>
</comment>